<organism evidence="2 3">
    <name type="scientific">Dermatophagoides pteronyssinus</name>
    <name type="common">European house dust mite</name>
    <dbReference type="NCBI Taxonomy" id="6956"/>
    <lineage>
        <taxon>Eukaryota</taxon>
        <taxon>Metazoa</taxon>
        <taxon>Ecdysozoa</taxon>
        <taxon>Arthropoda</taxon>
        <taxon>Chelicerata</taxon>
        <taxon>Arachnida</taxon>
        <taxon>Acari</taxon>
        <taxon>Acariformes</taxon>
        <taxon>Sarcoptiformes</taxon>
        <taxon>Astigmata</taxon>
        <taxon>Psoroptidia</taxon>
        <taxon>Analgoidea</taxon>
        <taxon>Pyroglyphidae</taxon>
        <taxon>Dermatophagoidinae</taxon>
        <taxon>Dermatophagoides</taxon>
    </lineage>
</organism>
<evidence type="ECO:0000313" key="2">
    <source>
        <dbReference type="EMBL" id="KAH9418042.1"/>
    </source>
</evidence>
<feature type="compositionally biased region" description="Low complexity" evidence="1">
    <location>
        <begin position="134"/>
        <end position="150"/>
    </location>
</feature>
<feature type="region of interest" description="Disordered" evidence="1">
    <location>
        <begin position="1"/>
        <end position="73"/>
    </location>
</feature>
<sequence length="166" mass="19675">MNNNGNNSLTSSTPTQTPPPPPPSITETSDTSNFFWPSFRENEPRNHHRFARNKNPEFSMNDATTKRDKAREYGQQLEQQIMEKNQKIDDDYRLDHNIDNELDRKLKKEQKEMREEFDNEHPTSATESVYSLMNLSNSQQQQQMDSNLKSPEAKNYRHQRSENFFY</sequence>
<name>A0ABQ8J643_DERPT</name>
<keyword evidence="3" id="KW-1185">Reference proteome</keyword>
<feature type="compositionally biased region" description="Basic and acidic residues" evidence="1">
    <location>
        <begin position="151"/>
        <end position="166"/>
    </location>
</feature>
<gene>
    <name evidence="2" type="ORF">DERP_008298</name>
</gene>
<dbReference type="EMBL" id="NJHN03000067">
    <property type="protein sequence ID" value="KAH9418042.1"/>
    <property type="molecule type" value="Genomic_DNA"/>
</dbReference>
<feature type="region of interest" description="Disordered" evidence="1">
    <location>
        <begin position="109"/>
        <end position="128"/>
    </location>
</feature>
<evidence type="ECO:0000256" key="1">
    <source>
        <dbReference type="SAM" id="MobiDB-lite"/>
    </source>
</evidence>
<reference evidence="2 3" key="2">
    <citation type="journal article" date="2022" name="Mol. Biol. Evol.">
        <title>Comparative Genomics Reveals Insights into the Divergent Evolution of Astigmatic Mites and Household Pest Adaptations.</title>
        <authorList>
            <person name="Xiong Q."/>
            <person name="Wan A.T."/>
            <person name="Liu X."/>
            <person name="Fung C.S."/>
            <person name="Xiao X."/>
            <person name="Malainual N."/>
            <person name="Hou J."/>
            <person name="Wang L."/>
            <person name="Wang M."/>
            <person name="Yang K.Y."/>
            <person name="Cui Y."/>
            <person name="Leung E.L."/>
            <person name="Nong W."/>
            <person name="Shin S.K."/>
            <person name="Au S.W."/>
            <person name="Jeong K.Y."/>
            <person name="Chew F.T."/>
            <person name="Hui J.H."/>
            <person name="Leung T.F."/>
            <person name="Tungtrongchitr A."/>
            <person name="Zhong N."/>
            <person name="Liu Z."/>
            <person name="Tsui S.K."/>
        </authorList>
    </citation>
    <scope>NUCLEOTIDE SEQUENCE [LARGE SCALE GENOMIC DNA]</scope>
    <source>
        <strain evidence="2">Derp</strain>
    </source>
</reference>
<evidence type="ECO:0000313" key="3">
    <source>
        <dbReference type="Proteomes" id="UP000887458"/>
    </source>
</evidence>
<comment type="caution">
    <text evidence="2">The sequence shown here is derived from an EMBL/GenBank/DDBJ whole genome shotgun (WGS) entry which is preliminary data.</text>
</comment>
<protein>
    <submittedName>
        <fullName evidence="2">Uncharacterized protein</fullName>
    </submittedName>
</protein>
<feature type="region of interest" description="Disordered" evidence="1">
    <location>
        <begin position="134"/>
        <end position="166"/>
    </location>
</feature>
<reference evidence="2 3" key="1">
    <citation type="journal article" date="2018" name="J. Allergy Clin. Immunol.">
        <title>High-quality assembly of Dermatophagoides pteronyssinus genome and transcriptome reveals a wide range of novel allergens.</title>
        <authorList>
            <person name="Liu X.Y."/>
            <person name="Yang K.Y."/>
            <person name="Wang M.Q."/>
            <person name="Kwok J.S."/>
            <person name="Zeng X."/>
            <person name="Yang Z."/>
            <person name="Xiao X.J."/>
            <person name="Lau C.P."/>
            <person name="Li Y."/>
            <person name="Huang Z.M."/>
            <person name="Ba J.G."/>
            <person name="Yim A.K."/>
            <person name="Ouyang C.Y."/>
            <person name="Ngai S.M."/>
            <person name="Chan T.F."/>
            <person name="Leung E.L."/>
            <person name="Liu L."/>
            <person name="Liu Z.G."/>
            <person name="Tsui S.K."/>
        </authorList>
    </citation>
    <scope>NUCLEOTIDE SEQUENCE [LARGE SCALE GENOMIC DNA]</scope>
    <source>
        <strain evidence="2">Derp</strain>
    </source>
</reference>
<feature type="compositionally biased region" description="Low complexity" evidence="1">
    <location>
        <begin position="1"/>
        <end position="15"/>
    </location>
</feature>
<accession>A0ABQ8J643</accession>
<feature type="compositionally biased region" description="Basic and acidic residues" evidence="1">
    <location>
        <begin position="109"/>
        <end position="121"/>
    </location>
</feature>
<proteinExistence type="predicted"/>
<dbReference type="Proteomes" id="UP000887458">
    <property type="component" value="Unassembled WGS sequence"/>
</dbReference>